<proteinExistence type="predicted"/>
<dbReference type="PANTHER" id="PTHR13217">
    <property type="entry name" value="PLECKSTRIN HOMOLOGY DOMAIN-CONTAINING FAMILY G MEMBER 7"/>
    <property type="match status" value="1"/>
</dbReference>
<protein>
    <recommendedName>
        <fullName evidence="2">DH domain-containing protein</fullName>
    </recommendedName>
</protein>
<feature type="compositionally biased region" description="Basic and acidic residues" evidence="1">
    <location>
        <begin position="39"/>
        <end position="57"/>
    </location>
</feature>
<evidence type="ECO:0000256" key="1">
    <source>
        <dbReference type="SAM" id="MobiDB-lite"/>
    </source>
</evidence>
<dbReference type="InterPro" id="IPR000219">
    <property type="entry name" value="DH_dom"/>
</dbReference>
<dbReference type="PROSITE" id="PS50010">
    <property type="entry name" value="DH_2"/>
    <property type="match status" value="1"/>
</dbReference>
<dbReference type="SMART" id="SM00325">
    <property type="entry name" value="RhoGEF"/>
    <property type="match status" value="1"/>
</dbReference>
<dbReference type="OrthoDB" id="5585231at2759"/>
<reference evidence="3 4" key="1">
    <citation type="journal article" date="2008" name="Nature">
        <title>The Trichoplax genome and the nature of placozoans.</title>
        <authorList>
            <person name="Srivastava M."/>
            <person name="Begovic E."/>
            <person name="Chapman J."/>
            <person name="Putnam N.H."/>
            <person name="Hellsten U."/>
            <person name="Kawashima T."/>
            <person name="Kuo A."/>
            <person name="Mitros T."/>
            <person name="Salamov A."/>
            <person name="Carpenter M.L."/>
            <person name="Signorovitch A.Y."/>
            <person name="Moreno M.A."/>
            <person name="Kamm K."/>
            <person name="Grimwood J."/>
            <person name="Schmutz J."/>
            <person name="Shapiro H."/>
            <person name="Grigoriev I.V."/>
            <person name="Buss L.W."/>
            <person name="Schierwater B."/>
            <person name="Dellaporta S.L."/>
            <person name="Rokhsar D.S."/>
        </authorList>
    </citation>
    <scope>NUCLEOTIDE SEQUENCE [LARGE SCALE GENOMIC DNA]</scope>
    <source>
        <strain evidence="3 4">Grell-BS-1999</strain>
    </source>
</reference>
<evidence type="ECO:0000313" key="4">
    <source>
        <dbReference type="Proteomes" id="UP000009022"/>
    </source>
</evidence>
<dbReference type="KEGG" id="tad:TRIADDRAFT_60035"/>
<sequence length="484" mass="56067">MEGFIHGLKSIERKNHYKVSGTAPTIYVTPPSDTEEESIERARAQSLEASRRHNKKEEKLSTSFLKFRYRTATKFLSPQRQSSEGNSNDDQDAVDGLQKFHYKEPLPWSMRAKRRHAQRKRTRSLPITARENGKNYASLKKEDGESCRLNRSLASIKTSTIEEDLTKEDIINGNGITSPEKDGKTTVKTLFRRFKMIGNNNNLKAQKREDSPSIESFFTGLNQIDHEHDMAKYLEHDWTEFFLNSESSETNKSCINIQEWKRRTSVWELFHSECVYLIDHLLILKDIFLMPLRLLQEYGFLTEIDGFKLFGNIEELCALSSKFCTDLLLVFQSAQEDNLCSTAAVVDTFTDKAINYFKSIKDSDVFQEYLKHCQQNTSCRKLKLTDLLIAPIQRLTKYPLILKEIIHYSQEDDNGCKALSSAITAVQVSLVELEEKVQKNLRIELMEELENQIFWPKWEEFTPKAFIPEIVPALMKATYFFSSI</sequence>
<dbReference type="AlphaFoldDB" id="B3S744"/>
<dbReference type="Proteomes" id="UP000009022">
    <property type="component" value="Unassembled WGS sequence"/>
</dbReference>
<dbReference type="GO" id="GO:0005085">
    <property type="term" value="F:guanyl-nucleotide exchange factor activity"/>
    <property type="evidence" value="ECO:0007669"/>
    <property type="project" value="InterPro"/>
</dbReference>
<dbReference type="EMBL" id="DS985253">
    <property type="protein sequence ID" value="EDV21508.1"/>
    <property type="molecule type" value="Genomic_DNA"/>
</dbReference>
<evidence type="ECO:0000313" key="3">
    <source>
        <dbReference type="EMBL" id="EDV21508.1"/>
    </source>
</evidence>
<dbReference type="PROSITE" id="PS00741">
    <property type="entry name" value="DH_1"/>
    <property type="match status" value="1"/>
</dbReference>
<feature type="region of interest" description="Disordered" evidence="1">
    <location>
        <begin position="28"/>
        <end position="57"/>
    </location>
</feature>
<dbReference type="PhylomeDB" id="B3S744"/>
<accession>B3S744</accession>
<dbReference type="STRING" id="10228.B3S744"/>
<gene>
    <name evidence="3" type="ORF">TRIADDRAFT_60035</name>
</gene>
<dbReference type="Pfam" id="PF00621">
    <property type="entry name" value="RhoGEF"/>
    <property type="match status" value="1"/>
</dbReference>
<dbReference type="InterPro" id="IPR035899">
    <property type="entry name" value="DBL_dom_sf"/>
</dbReference>
<feature type="domain" description="DH" evidence="2">
    <location>
        <begin position="261"/>
        <end position="436"/>
    </location>
</feature>
<dbReference type="GeneID" id="6757321"/>
<dbReference type="Gene3D" id="1.20.900.10">
    <property type="entry name" value="Dbl homology (DH) domain"/>
    <property type="match status" value="1"/>
</dbReference>
<dbReference type="RefSeq" id="XP_002116108.1">
    <property type="nucleotide sequence ID" value="XM_002116072.1"/>
</dbReference>
<keyword evidence="4" id="KW-1185">Reference proteome</keyword>
<dbReference type="HOGENOM" id="CLU_564224_0_0_1"/>
<dbReference type="InParanoid" id="B3S744"/>
<dbReference type="eggNOG" id="KOG3521">
    <property type="taxonomic scope" value="Eukaryota"/>
</dbReference>
<organism evidence="3 4">
    <name type="scientific">Trichoplax adhaerens</name>
    <name type="common">Trichoplax reptans</name>
    <dbReference type="NCBI Taxonomy" id="10228"/>
    <lineage>
        <taxon>Eukaryota</taxon>
        <taxon>Metazoa</taxon>
        <taxon>Placozoa</taxon>
        <taxon>Uniplacotomia</taxon>
        <taxon>Trichoplacea</taxon>
        <taxon>Trichoplacidae</taxon>
        <taxon>Trichoplax</taxon>
    </lineage>
</organism>
<dbReference type="PANTHER" id="PTHR13217:SF6">
    <property type="entry name" value="PLECKSTRIN HOMOLOGY DOMAIN-CONTAINING FAMILY G MEMBER 7"/>
    <property type="match status" value="1"/>
</dbReference>
<dbReference type="InterPro" id="IPR040181">
    <property type="entry name" value="PKHG5/7"/>
</dbReference>
<dbReference type="CTD" id="6757321"/>
<name>B3S744_TRIAD</name>
<dbReference type="InterPro" id="IPR001331">
    <property type="entry name" value="GDS_CDC24_CS"/>
</dbReference>
<dbReference type="GO" id="GO:0007266">
    <property type="term" value="P:Rho protein signal transduction"/>
    <property type="evidence" value="ECO:0000318"/>
    <property type="project" value="GO_Central"/>
</dbReference>
<evidence type="ECO:0000259" key="2">
    <source>
        <dbReference type="PROSITE" id="PS50010"/>
    </source>
</evidence>
<dbReference type="SUPFAM" id="SSF48065">
    <property type="entry name" value="DBL homology domain (DH-domain)"/>
    <property type="match status" value="1"/>
</dbReference>